<keyword evidence="5 9" id="KW-1133">Transmembrane helix</keyword>
<keyword evidence="6 9" id="KW-0472">Membrane</keyword>
<dbReference type="GO" id="GO:0004984">
    <property type="term" value="F:olfactory receptor activity"/>
    <property type="evidence" value="ECO:0007669"/>
    <property type="project" value="InterPro"/>
</dbReference>
<dbReference type="InterPro" id="IPR004117">
    <property type="entry name" value="7tm6_olfct_rcpt"/>
</dbReference>
<evidence type="ECO:0000256" key="4">
    <source>
        <dbReference type="ARBA" id="ARBA00022725"/>
    </source>
</evidence>
<evidence type="ECO:0000256" key="7">
    <source>
        <dbReference type="ARBA" id="ARBA00023170"/>
    </source>
</evidence>
<keyword evidence="8" id="KW-0807">Transducer</keyword>
<dbReference type="AlphaFoldDB" id="A0A4S2L1C1"/>
<sequence>MTAIGLRILYILDQLETVIKFVLILMVSLSSLLITCYSGQRIVDESQNIFYGVYAAEWYKFSPRLKYLLKITLYRSSKPCELKAGNMIPLSLATYATVLQMAWSYYRVLYSMQK</sequence>
<evidence type="ECO:0000313" key="10">
    <source>
        <dbReference type="EMBL" id="TGZ54137.1"/>
    </source>
</evidence>
<keyword evidence="11" id="KW-1185">Reference proteome</keyword>
<keyword evidence="3 9" id="KW-0812">Transmembrane</keyword>
<keyword evidence="2" id="KW-0716">Sensory transduction</keyword>
<evidence type="ECO:0000256" key="5">
    <source>
        <dbReference type="ARBA" id="ARBA00022989"/>
    </source>
</evidence>
<evidence type="ECO:0000313" key="11">
    <source>
        <dbReference type="Proteomes" id="UP000310200"/>
    </source>
</evidence>
<evidence type="ECO:0000256" key="8">
    <source>
        <dbReference type="ARBA" id="ARBA00023224"/>
    </source>
</evidence>
<dbReference type="Pfam" id="PF02949">
    <property type="entry name" value="7tm_6"/>
    <property type="match status" value="1"/>
</dbReference>
<proteinExistence type="predicted"/>
<dbReference type="GO" id="GO:0005549">
    <property type="term" value="F:odorant binding"/>
    <property type="evidence" value="ECO:0007669"/>
    <property type="project" value="InterPro"/>
</dbReference>
<comment type="subcellular location">
    <subcellularLocation>
        <location evidence="1">Membrane</location>
        <topology evidence="1">Multi-pass membrane protein</topology>
    </subcellularLocation>
</comment>
<evidence type="ECO:0000256" key="6">
    <source>
        <dbReference type="ARBA" id="ARBA00023136"/>
    </source>
</evidence>
<reference evidence="10 11" key="1">
    <citation type="journal article" date="2019" name="Philos. Trans. R. Soc. Lond., B, Biol. Sci.">
        <title>Ant behaviour and brain gene expression of defending hosts depend on the ecological success of the intruding social parasite.</title>
        <authorList>
            <person name="Kaur R."/>
            <person name="Stoldt M."/>
            <person name="Jongepier E."/>
            <person name="Feldmeyer B."/>
            <person name="Menzel F."/>
            <person name="Bornberg-Bauer E."/>
            <person name="Foitzik S."/>
        </authorList>
    </citation>
    <scope>NUCLEOTIDE SEQUENCE [LARGE SCALE GENOMIC DNA]</scope>
    <source>
        <tissue evidence="10">Whole body</tissue>
    </source>
</reference>
<accession>A0A4S2L1C1</accession>
<evidence type="ECO:0000256" key="2">
    <source>
        <dbReference type="ARBA" id="ARBA00022606"/>
    </source>
</evidence>
<dbReference type="GO" id="GO:0005886">
    <property type="term" value="C:plasma membrane"/>
    <property type="evidence" value="ECO:0007669"/>
    <property type="project" value="TreeGrafter"/>
</dbReference>
<keyword evidence="7" id="KW-0675">Receptor</keyword>
<dbReference type="Proteomes" id="UP000310200">
    <property type="component" value="Unassembled WGS sequence"/>
</dbReference>
<dbReference type="PANTHER" id="PTHR21137">
    <property type="entry name" value="ODORANT RECEPTOR"/>
    <property type="match status" value="1"/>
</dbReference>
<gene>
    <name evidence="10" type="ORF">DBV15_12617</name>
</gene>
<evidence type="ECO:0000256" key="9">
    <source>
        <dbReference type="SAM" id="Phobius"/>
    </source>
</evidence>
<dbReference type="GO" id="GO:0007165">
    <property type="term" value="P:signal transduction"/>
    <property type="evidence" value="ECO:0007669"/>
    <property type="project" value="UniProtKB-KW"/>
</dbReference>
<dbReference type="PANTHER" id="PTHR21137:SF44">
    <property type="entry name" value="ODORANT RECEPTOR 13A-RELATED"/>
    <property type="match status" value="1"/>
</dbReference>
<organism evidence="10 11">
    <name type="scientific">Temnothorax longispinosus</name>
    <dbReference type="NCBI Taxonomy" id="300112"/>
    <lineage>
        <taxon>Eukaryota</taxon>
        <taxon>Metazoa</taxon>
        <taxon>Ecdysozoa</taxon>
        <taxon>Arthropoda</taxon>
        <taxon>Hexapoda</taxon>
        <taxon>Insecta</taxon>
        <taxon>Pterygota</taxon>
        <taxon>Neoptera</taxon>
        <taxon>Endopterygota</taxon>
        <taxon>Hymenoptera</taxon>
        <taxon>Apocrita</taxon>
        <taxon>Aculeata</taxon>
        <taxon>Formicoidea</taxon>
        <taxon>Formicidae</taxon>
        <taxon>Myrmicinae</taxon>
        <taxon>Temnothorax</taxon>
    </lineage>
</organism>
<evidence type="ECO:0000256" key="1">
    <source>
        <dbReference type="ARBA" id="ARBA00004141"/>
    </source>
</evidence>
<evidence type="ECO:0000256" key="3">
    <source>
        <dbReference type="ARBA" id="ARBA00022692"/>
    </source>
</evidence>
<feature type="transmembrane region" description="Helical" evidence="9">
    <location>
        <begin position="87"/>
        <end position="106"/>
    </location>
</feature>
<name>A0A4S2L1C1_9HYME</name>
<keyword evidence="4" id="KW-0552">Olfaction</keyword>
<comment type="caution">
    <text evidence="10">The sequence shown here is derived from an EMBL/GenBank/DDBJ whole genome shotgun (WGS) entry which is preliminary data.</text>
</comment>
<protein>
    <submittedName>
        <fullName evidence="10">Uncharacterized protein</fullName>
    </submittedName>
</protein>
<feature type="transmembrane region" description="Helical" evidence="9">
    <location>
        <begin position="21"/>
        <end position="40"/>
    </location>
</feature>
<dbReference type="EMBL" id="QBLH01000829">
    <property type="protein sequence ID" value="TGZ54137.1"/>
    <property type="molecule type" value="Genomic_DNA"/>
</dbReference>